<evidence type="ECO:0000259" key="1">
    <source>
        <dbReference type="Pfam" id="PF24254"/>
    </source>
</evidence>
<comment type="caution">
    <text evidence="2">The sequence shown here is derived from an EMBL/GenBank/DDBJ whole genome shotgun (WGS) entry which is preliminary data.</text>
</comment>
<dbReference type="Pfam" id="PF24254">
    <property type="entry name" value="DUF7455"/>
    <property type="match status" value="1"/>
</dbReference>
<reference evidence="3" key="1">
    <citation type="journal article" date="2019" name="Int. J. Syst. Evol. Microbiol.">
        <title>The Global Catalogue of Microorganisms (GCM) 10K type strain sequencing project: providing services to taxonomists for standard genome sequencing and annotation.</title>
        <authorList>
            <consortium name="The Broad Institute Genomics Platform"/>
            <consortium name="The Broad Institute Genome Sequencing Center for Infectious Disease"/>
            <person name="Wu L."/>
            <person name="Ma J."/>
        </authorList>
    </citation>
    <scope>NUCLEOTIDE SEQUENCE [LARGE SCALE GENOMIC DNA]</scope>
    <source>
        <strain evidence="3">NBRC 108755</strain>
    </source>
</reference>
<evidence type="ECO:0000313" key="3">
    <source>
        <dbReference type="Proteomes" id="UP001157069"/>
    </source>
</evidence>
<proteinExistence type="predicted"/>
<gene>
    <name evidence="2" type="ORF">GCM10025869_29420</name>
</gene>
<organism evidence="2 3">
    <name type="scientific">Homoserinibacter gongjuensis</name>
    <dbReference type="NCBI Taxonomy" id="1162968"/>
    <lineage>
        <taxon>Bacteria</taxon>
        <taxon>Bacillati</taxon>
        <taxon>Actinomycetota</taxon>
        <taxon>Actinomycetes</taxon>
        <taxon>Micrococcales</taxon>
        <taxon>Microbacteriaceae</taxon>
        <taxon>Homoserinibacter</taxon>
    </lineage>
</organism>
<keyword evidence="3" id="KW-1185">Reference proteome</keyword>
<name>A0ABQ6JVS1_9MICO</name>
<feature type="domain" description="DUF7455" evidence="1">
    <location>
        <begin position="55"/>
        <end position="107"/>
    </location>
</feature>
<evidence type="ECO:0000313" key="2">
    <source>
        <dbReference type="EMBL" id="GMA92413.1"/>
    </source>
</evidence>
<dbReference type="InterPro" id="IPR055878">
    <property type="entry name" value="DUF7455"/>
</dbReference>
<dbReference type="EMBL" id="BSVA01000001">
    <property type="protein sequence ID" value="GMA92413.1"/>
    <property type="molecule type" value="Genomic_DNA"/>
</dbReference>
<protein>
    <recommendedName>
        <fullName evidence="1">DUF7455 domain-containing protein</fullName>
    </recommendedName>
</protein>
<sequence>MPIRYADSEMPRRIRKAQAAHAYMGVIAPTATRGKEQDMSQITTDDTVELERPALTALDRCDLCGAQAYVRVTLASGELLFCAHHGTAYKPKLIETALEWHDETARLAESVAG</sequence>
<accession>A0ABQ6JVS1</accession>
<dbReference type="Proteomes" id="UP001157069">
    <property type="component" value="Unassembled WGS sequence"/>
</dbReference>